<dbReference type="FunFam" id="1.10.10.10:FF:000018">
    <property type="entry name" value="DNA-binding response regulator ResD"/>
    <property type="match status" value="1"/>
</dbReference>
<dbReference type="PANTHER" id="PTHR48111">
    <property type="entry name" value="REGULATOR OF RPOS"/>
    <property type="match status" value="1"/>
</dbReference>
<dbReference type="STRING" id="341036.SAMN05660649_02652"/>
<dbReference type="AlphaFoldDB" id="A0A1I2UJ29"/>
<dbReference type="SUPFAM" id="SSF52172">
    <property type="entry name" value="CheY-like"/>
    <property type="match status" value="1"/>
</dbReference>
<name>A0A1I2UJ29_9FIRM</name>
<dbReference type="GO" id="GO:0032993">
    <property type="term" value="C:protein-DNA complex"/>
    <property type="evidence" value="ECO:0007669"/>
    <property type="project" value="TreeGrafter"/>
</dbReference>
<feature type="domain" description="OmpR/PhoB-type" evidence="11">
    <location>
        <begin position="134"/>
        <end position="234"/>
    </location>
</feature>
<keyword evidence="6" id="KW-0804">Transcription</keyword>
<dbReference type="Gene3D" id="1.10.10.10">
    <property type="entry name" value="Winged helix-like DNA-binding domain superfamily/Winged helix DNA-binding domain"/>
    <property type="match status" value="1"/>
</dbReference>
<dbReference type="SMART" id="SM00862">
    <property type="entry name" value="Trans_reg_C"/>
    <property type="match status" value="1"/>
</dbReference>
<dbReference type="InterPro" id="IPR011006">
    <property type="entry name" value="CheY-like_superfamily"/>
</dbReference>
<dbReference type="SMART" id="SM00448">
    <property type="entry name" value="REC"/>
    <property type="match status" value="1"/>
</dbReference>
<evidence type="ECO:0000256" key="4">
    <source>
        <dbReference type="ARBA" id="ARBA00023015"/>
    </source>
</evidence>
<dbReference type="Pfam" id="PF00072">
    <property type="entry name" value="Response_reg"/>
    <property type="match status" value="1"/>
</dbReference>
<evidence type="ECO:0000313" key="12">
    <source>
        <dbReference type="EMBL" id="SFG77152.1"/>
    </source>
</evidence>
<dbReference type="GO" id="GO:0005829">
    <property type="term" value="C:cytosol"/>
    <property type="evidence" value="ECO:0007669"/>
    <property type="project" value="TreeGrafter"/>
</dbReference>
<evidence type="ECO:0000256" key="1">
    <source>
        <dbReference type="ARBA" id="ARBA00018672"/>
    </source>
</evidence>
<dbReference type="InterPro" id="IPR001789">
    <property type="entry name" value="Sig_transdc_resp-reg_receiver"/>
</dbReference>
<sequence length="235" mass="26788">MENTKKILVVDDERKIRELVRLYLEKEGFKVGEAADGQKALDLYKDAQWDLIVLDLMMPGIDGWAVCKEVRKNSSVPIIMLTARDDELDRILGLELGADDYVSKPFSPRELVARVKAVLRRTQAAIPTELPVGADIIQFPGLSINPELRLVLVDDRAVSLTPKEYELLYQLARSPQRTFTREELLETIWGYDYMGDTRTVDTHVNRLRDKLLKASGNKTSYISTVWGVGYKFEVK</sequence>
<keyword evidence="13" id="KW-1185">Reference proteome</keyword>
<dbReference type="RefSeq" id="WP_092471862.1">
    <property type="nucleotide sequence ID" value="NZ_FOOX01000009.1"/>
</dbReference>
<dbReference type="FunFam" id="3.40.50.2300:FF:000001">
    <property type="entry name" value="DNA-binding response regulator PhoB"/>
    <property type="match status" value="1"/>
</dbReference>
<accession>A0A1I2UJ29</accession>
<dbReference type="Pfam" id="PF00486">
    <property type="entry name" value="Trans_reg_C"/>
    <property type="match status" value="1"/>
</dbReference>
<feature type="domain" description="Response regulatory" evidence="10">
    <location>
        <begin position="6"/>
        <end position="119"/>
    </location>
</feature>
<evidence type="ECO:0000256" key="6">
    <source>
        <dbReference type="ARBA" id="ARBA00023163"/>
    </source>
</evidence>
<dbReference type="Proteomes" id="UP000199337">
    <property type="component" value="Unassembled WGS sequence"/>
</dbReference>
<evidence type="ECO:0000256" key="7">
    <source>
        <dbReference type="ARBA" id="ARBA00024867"/>
    </source>
</evidence>
<keyword evidence="4" id="KW-0805">Transcription regulation</keyword>
<feature type="DNA-binding region" description="OmpR/PhoB-type" evidence="9">
    <location>
        <begin position="134"/>
        <end position="234"/>
    </location>
</feature>
<evidence type="ECO:0000256" key="5">
    <source>
        <dbReference type="ARBA" id="ARBA00023125"/>
    </source>
</evidence>
<reference evidence="13" key="1">
    <citation type="submission" date="2016-10" db="EMBL/GenBank/DDBJ databases">
        <authorList>
            <person name="Varghese N."/>
            <person name="Submissions S."/>
        </authorList>
    </citation>
    <scope>NUCLEOTIDE SEQUENCE [LARGE SCALE GENOMIC DNA]</scope>
    <source>
        <strain evidence="13">DSM 17038</strain>
    </source>
</reference>
<organism evidence="12 13">
    <name type="scientific">Desulfotruncus arcticus DSM 17038</name>
    <dbReference type="NCBI Taxonomy" id="1121424"/>
    <lineage>
        <taxon>Bacteria</taxon>
        <taxon>Bacillati</taxon>
        <taxon>Bacillota</taxon>
        <taxon>Clostridia</taxon>
        <taxon>Eubacteriales</taxon>
        <taxon>Desulfallaceae</taxon>
        <taxon>Desulfotruncus</taxon>
    </lineage>
</organism>
<dbReference type="GO" id="GO:0000156">
    <property type="term" value="F:phosphorelay response regulator activity"/>
    <property type="evidence" value="ECO:0007669"/>
    <property type="project" value="TreeGrafter"/>
</dbReference>
<protein>
    <recommendedName>
        <fullName evidence="1">Stage 0 sporulation protein A homolog</fullName>
    </recommendedName>
</protein>
<feature type="modified residue" description="4-aspartylphosphate" evidence="8">
    <location>
        <position position="55"/>
    </location>
</feature>
<comment type="function">
    <text evidence="7">May play the central regulatory role in sporulation. It may be an element of the effector pathway responsible for the activation of sporulation genes in response to nutritional stress. Spo0A may act in concert with spo0H (a sigma factor) to control the expression of some genes that are critical to the sporulation process.</text>
</comment>
<gene>
    <name evidence="12" type="ORF">SAMN05660649_02652</name>
</gene>
<dbReference type="GO" id="GO:0006355">
    <property type="term" value="P:regulation of DNA-templated transcription"/>
    <property type="evidence" value="ECO:0007669"/>
    <property type="project" value="InterPro"/>
</dbReference>
<dbReference type="InterPro" id="IPR036388">
    <property type="entry name" value="WH-like_DNA-bd_sf"/>
</dbReference>
<evidence type="ECO:0000256" key="2">
    <source>
        <dbReference type="ARBA" id="ARBA00022553"/>
    </source>
</evidence>
<evidence type="ECO:0000256" key="8">
    <source>
        <dbReference type="PROSITE-ProRule" id="PRU00169"/>
    </source>
</evidence>
<evidence type="ECO:0000256" key="3">
    <source>
        <dbReference type="ARBA" id="ARBA00023012"/>
    </source>
</evidence>
<dbReference type="Gene3D" id="3.40.50.2300">
    <property type="match status" value="1"/>
</dbReference>
<evidence type="ECO:0000259" key="10">
    <source>
        <dbReference type="PROSITE" id="PS50110"/>
    </source>
</evidence>
<evidence type="ECO:0000313" key="13">
    <source>
        <dbReference type="Proteomes" id="UP000199337"/>
    </source>
</evidence>
<dbReference type="OrthoDB" id="9790454at2"/>
<dbReference type="EMBL" id="FOOX01000009">
    <property type="protein sequence ID" value="SFG77152.1"/>
    <property type="molecule type" value="Genomic_DNA"/>
</dbReference>
<evidence type="ECO:0000259" key="11">
    <source>
        <dbReference type="PROSITE" id="PS51755"/>
    </source>
</evidence>
<dbReference type="InterPro" id="IPR016032">
    <property type="entry name" value="Sig_transdc_resp-reg_C-effctor"/>
</dbReference>
<dbReference type="PROSITE" id="PS50110">
    <property type="entry name" value="RESPONSE_REGULATORY"/>
    <property type="match status" value="1"/>
</dbReference>
<dbReference type="PROSITE" id="PS51755">
    <property type="entry name" value="OMPR_PHOB"/>
    <property type="match status" value="1"/>
</dbReference>
<dbReference type="GO" id="GO:0000976">
    <property type="term" value="F:transcription cis-regulatory region binding"/>
    <property type="evidence" value="ECO:0007669"/>
    <property type="project" value="TreeGrafter"/>
</dbReference>
<dbReference type="InterPro" id="IPR039420">
    <property type="entry name" value="WalR-like"/>
</dbReference>
<dbReference type="InterPro" id="IPR001867">
    <property type="entry name" value="OmpR/PhoB-type_DNA-bd"/>
</dbReference>
<dbReference type="SUPFAM" id="SSF46894">
    <property type="entry name" value="C-terminal effector domain of the bipartite response regulators"/>
    <property type="match status" value="1"/>
</dbReference>
<keyword evidence="5 9" id="KW-0238">DNA-binding</keyword>
<evidence type="ECO:0000256" key="9">
    <source>
        <dbReference type="PROSITE-ProRule" id="PRU01091"/>
    </source>
</evidence>
<keyword evidence="2 8" id="KW-0597">Phosphoprotein</keyword>
<dbReference type="CDD" id="cd00383">
    <property type="entry name" value="trans_reg_C"/>
    <property type="match status" value="1"/>
</dbReference>
<keyword evidence="3" id="KW-0902">Two-component regulatory system</keyword>
<dbReference type="PANTHER" id="PTHR48111:SF1">
    <property type="entry name" value="TWO-COMPONENT RESPONSE REGULATOR ORR33"/>
    <property type="match status" value="1"/>
</dbReference>
<dbReference type="Gene3D" id="6.10.250.690">
    <property type="match status" value="1"/>
</dbReference>
<proteinExistence type="predicted"/>